<evidence type="ECO:0000313" key="2">
    <source>
        <dbReference type="Proteomes" id="UP001597156"/>
    </source>
</evidence>
<comment type="caution">
    <text evidence="1">The sequence shown here is derived from an EMBL/GenBank/DDBJ whole genome shotgun (WGS) entry which is preliminary data.</text>
</comment>
<gene>
    <name evidence="1" type="ORF">ACFQ22_02390</name>
</gene>
<dbReference type="Proteomes" id="UP001597156">
    <property type="component" value="Unassembled WGS sequence"/>
</dbReference>
<dbReference type="RefSeq" id="WP_121977814.1">
    <property type="nucleotide sequence ID" value="NZ_JBHTLH010000005.1"/>
</dbReference>
<dbReference type="EMBL" id="JBHTLH010000005">
    <property type="protein sequence ID" value="MFD1124213.1"/>
    <property type="molecule type" value="Genomic_DNA"/>
</dbReference>
<sequence length="142" mass="16152">MKNRQLVSGMVVMTFMLGGLSVSPISTVAAKWQTGMPRILRGNFTSRYLKSGGFRPTLAVGTKKIVIQTSAKSKTTVDRVSSRRSTPVSYLIKGTYRNGGRTYLRMMFNRYQGKIRVSYKNSHLVNGQLKWTKHYAGWFYQK</sequence>
<evidence type="ECO:0000313" key="1">
    <source>
        <dbReference type="EMBL" id="MFD1124213.1"/>
    </source>
</evidence>
<proteinExistence type="predicted"/>
<accession>A0ABW3PIY4</accession>
<organism evidence="1 2">
    <name type="scientific">Lentilactobacillus raoultii</name>
    <dbReference type="NCBI Taxonomy" id="1987503"/>
    <lineage>
        <taxon>Bacteria</taxon>
        <taxon>Bacillati</taxon>
        <taxon>Bacillota</taxon>
        <taxon>Bacilli</taxon>
        <taxon>Lactobacillales</taxon>
        <taxon>Lactobacillaceae</taxon>
        <taxon>Lentilactobacillus</taxon>
    </lineage>
</organism>
<reference evidence="2" key="1">
    <citation type="journal article" date="2019" name="Int. J. Syst. Evol. Microbiol.">
        <title>The Global Catalogue of Microorganisms (GCM) 10K type strain sequencing project: providing services to taxonomists for standard genome sequencing and annotation.</title>
        <authorList>
            <consortium name="The Broad Institute Genomics Platform"/>
            <consortium name="The Broad Institute Genome Sequencing Center for Infectious Disease"/>
            <person name="Wu L."/>
            <person name="Ma J."/>
        </authorList>
    </citation>
    <scope>NUCLEOTIDE SEQUENCE [LARGE SCALE GENOMIC DNA]</scope>
    <source>
        <strain evidence="2">CCUG 71848</strain>
    </source>
</reference>
<evidence type="ECO:0008006" key="3">
    <source>
        <dbReference type="Google" id="ProtNLM"/>
    </source>
</evidence>
<keyword evidence="2" id="KW-1185">Reference proteome</keyword>
<protein>
    <recommendedName>
        <fullName evidence="3">DUF4430 domain-containing protein</fullName>
    </recommendedName>
</protein>
<name>A0ABW3PIY4_9LACO</name>